<dbReference type="eggNOG" id="COG1393">
    <property type="taxonomic scope" value="Bacteria"/>
</dbReference>
<dbReference type="CDD" id="cd03036">
    <property type="entry name" value="ArsC_like"/>
    <property type="match status" value="1"/>
</dbReference>
<evidence type="ECO:0000313" key="5">
    <source>
        <dbReference type="Proteomes" id="UP000215185"/>
    </source>
</evidence>
<gene>
    <name evidence="4" type="primary">spxA_1</name>
    <name evidence="4" type="ORF">SAMEA4412692_00535</name>
</gene>
<proteinExistence type="inferred from homology"/>
<dbReference type="Pfam" id="PF03960">
    <property type="entry name" value="ArsC"/>
    <property type="match status" value="1"/>
</dbReference>
<protein>
    <submittedName>
        <fullName evidence="4">Spx/MgsR family transcriptional regulator</fullName>
    </submittedName>
</protein>
<dbReference type="STRING" id="1123308.GCA_000380085_00946"/>
<name>A0A239SNX7_9STRE</name>
<dbReference type="InterPro" id="IPR006660">
    <property type="entry name" value="Arsenate_reductase-like"/>
</dbReference>
<dbReference type="KEGG" id="smen:SAMEA4412692_0535"/>
<sequence length="117" mass="13007">MLTFFEYPTCSTCKKAKKELTGLGVAFEAINIKETPPSAGQLLRWLDQNDWPLKAYFNTSGNSYKALGLKDKLPTLSTEEAVELLAADGMLIKRPILADGNKVYQIGYRTAYQELGL</sequence>
<dbReference type="PROSITE" id="PS51353">
    <property type="entry name" value="ARSC"/>
    <property type="match status" value="1"/>
</dbReference>
<keyword evidence="5" id="KW-1185">Reference proteome</keyword>
<dbReference type="OrthoDB" id="9794155at2"/>
<accession>A0A239SNX7</accession>
<dbReference type="Proteomes" id="UP000215185">
    <property type="component" value="Chromosome 1"/>
</dbReference>
<keyword evidence="1" id="KW-1015">Disulfide bond</keyword>
<evidence type="ECO:0000256" key="2">
    <source>
        <dbReference type="ARBA" id="ARBA00023284"/>
    </source>
</evidence>
<dbReference type="AlphaFoldDB" id="A0A239SNX7"/>
<comment type="similarity">
    <text evidence="3">Belongs to the ArsC family.</text>
</comment>
<dbReference type="NCBIfam" id="TIGR01617">
    <property type="entry name" value="arsC_related"/>
    <property type="match status" value="1"/>
</dbReference>
<dbReference type="PANTHER" id="PTHR30041">
    <property type="entry name" value="ARSENATE REDUCTASE"/>
    <property type="match status" value="1"/>
</dbReference>
<dbReference type="InterPro" id="IPR036249">
    <property type="entry name" value="Thioredoxin-like_sf"/>
</dbReference>
<dbReference type="SUPFAM" id="SSF52833">
    <property type="entry name" value="Thioredoxin-like"/>
    <property type="match status" value="1"/>
</dbReference>
<dbReference type="EMBL" id="LT906439">
    <property type="protein sequence ID" value="SNU87161.1"/>
    <property type="molecule type" value="Genomic_DNA"/>
</dbReference>
<evidence type="ECO:0000313" key="4">
    <source>
        <dbReference type="EMBL" id="SNU87161.1"/>
    </source>
</evidence>
<evidence type="ECO:0000256" key="3">
    <source>
        <dbReference type="PROSITE-ProRule" id="PRU01282"/>
    </source>
</evidence>
<keyword evidence="2" id="KW-0676">Redox-active center</keyword>
<dbReference type="RefSeq" id="WP_018373519.1">
    <property type="nucleotide sequence ID" value="NZ_LT906439.1"/>
</dbReference>
<evidence type="ECO:0000256" key="1">
    <source>
        <dbReference type="ARBA" id="ARBA00023157"/>
    </source>
</evidence>
<dbReference type="PROSITE" id="PS51354">
    <property type="entry name" value="GLUTAREDOXIN_2"/>
    <property type="match status" value="1"/>
</dbReference>
<dbReference type="Gene3D" id="3.40.30.10">
    <property type="entry name" value="Glutaredoxin"/>
    <property type="match status" value="1"/>
</dbReference>
<reference evidence="4 5" key="1">
    <citation type="submission" date="2017-06" db="EMBL/GenBank/DDBJ databases">
        <authorList>
            <consortium name="Pathogen Informatics"/>
        </authorList>
    </citation>
    <scope>NUCLEOTIDE SEQUENCE [LARGE SCALE GENOMIC DNA]</scope>
    <source>
        <strain evidence="4 5">NCTC13788</strain>
    </source>
</reference>
<organism evidence="4 5">
    <name type="scientific">Streptococcus merionis</name>
    <dbReference type="NCBI Taxonomy" id="400065"/>
    <lineage>
        <taxon>Bacteria</taxon>
        <taxon>Bacillati</taxon>
        <taxon>Bacillota</taxon>
        <taxon>Bacilli</taxon>
        <taxon>Lactobacillales</taxon>
        <taxon>Streptococcaceae</taxon>
        <taxon>Streptococcus</taxon>
    </lineage>
</organism>
<dbReference type="PANTHER" id="PTHR30041:SF8">
    <property type="entry name" value="PROTEIN YFFB"/>
    <property type="match status" value="1"/>
</dbReference>
<dbReference type="InterPro" id="IPR006504">
    <property type="entry name" value="Tscrpt_reg_Spx/MgsR"/>
</dbReference>